<name>A3IJ68_9CHRO</name>
<evidence type="ECO:0000313" key="2">
    <source>
        <dbReference type="Proteomes" id="UP000003781"/>
    </source>
</evidence>
<proteinExistence type="predicted"/>
<evidence type="ECO:0000313" key="1">
    <source>
        <dbReference type="EMBL" id="EAZ93850.1"/>
    </source>
</evidence>
<accession>A3IJ68</accession>
<gene>
    <name evidence="1" type="ORF">CY0110_18682</name>
</gene>
<dbReference type="Proteomes" id="UP000003781">
    <property type="component" value="Unassembled WGS sequence"/>
</dbReference>
<comment type="caution">
    <text evidence="1">The sequence shown here is derived from an EMBL/GenBank/DDBJ whole genome shotgun (WGS) entry which is preliminary data.</text>
</comment>
<dbReference type="AlphaFoldDB" id="A3IJ68"/>
<organism evidence="1 2">
    <name type="scientific">Crocosphaera chwakensis CCY0110</name>
    <dbReference type="NCBI Taxonomy" id="391612"/>
    <lineage>
        <taxon>Bacteria</taxon>
        <taxon>Bacillati</taxon>
        <taxon>Cyanobacteriota</taxon>
        <taxon>Cyanophyceae</taxon>
        <taxon>Oscillatoriophycideae</taxon>
        <taxon>Chroococcales</taxon>
        <taxon>Aphanothecaceae</taxon>
        <taxon>Crocosphaera</taxon>
        <taxon>Crocosphaera chwakensis</taxon>
    </lineage>
</organism>
<keyword evidence="2" id="KW-1185">Reference proteome</keyword>
<dbReference type="EMBL" id="AAXW01000002">
    <property type="protein sequence ID" value="EAZ93850.1"/>
    <property type="molecule type" value="Genomic_DNA"/>
</dbReference>
<sequence>MYFLFAFFDHSQKNYSNLLFDRRSLG</sequence>
<protein>
    <submittedName>
        <fullName evidence="1">Uncharacterized protein</fullName>
    </submittedName>
</protein>
<reference evidence="1 2" key="1">
    <citation type="submission" date="2007-03" db="EMBL/GenBank/DDBJ databases">
        <authorList>
            <person name="Stal L."/>
            <person name="Ferriera S."/>
            <person name="Johnson J."/>
            <person name="Kravitz S."/>
            <person name="Beeson K."/>
            <person name="Sutton G."/>
            <person name="Rogers Y.-H."/>
            <person name="Friedman R."/>
            <person name="Frazier M."/>
            <person name="Venter J.C."/>
        </authorList>
    </citation>
    <scope>NUCLEOTIDE SEQUENCE [LARGE SCALE GENOMIC DNA]</scope>
    <source>
        <strain evidence="1 2">CCY0110</strain>
    </source>
</reference>